<dbReference type="EMBL" id="MPDK01000019">
    <property type="protein sequence ID" value="PWI57081.1"/>
    <property type="molecule type" value="Genomic_DNA"/>
</dbReference>
<name>A0A2U3D740_SULT2</name>
<evidence type="ECO:0000313" key="1">
    <source>
        <dbReference type="EMBL" id="PWI57081.1"/>
    </source>
</evidence>
<protein>
    <submittedName>
        <fullName evidence="1">Uncharacterized protein</fullName>
    </submittedName>
</protein>
<dbReference type="AlphaFoldDB" id="A0A2U3D740"/>
<dbReference type="OrthoDB" id="2652483at2"/>
<evidence type="ECO:0000313" key="2">
    <source>
        <dbReference type="Proteomes" id="UP000245380"/>
    </source>
</evidence>
<sequence length="175" mass="19155">MSRIRILPALAALLLTLIVLFGGLQVYRTYEIIQPLESQLAQIPQVRDVQVNATAQTPSVTITLGPVQDLQATYTQIQTEVENSLGGPINIVLKDHPTPSLTSAFEVLQPILYQGIAQGMYVSMVHELESSAKQQHVNCTVTMNSQDIFIQLTKDNGYLYSIVPYATRGLGGNGQ</sequence>
<gene>
    <name evidence="1" type="ORF">BM613_10550</name>
</gene>
<dbReference type="RefSeq" id="WP_109431163.1">
    <property type="nucleotide sequence ID" value="NZ_MPDK01000019.1"/>
</dbReference>
<dbReference type="Proteomes" id="UP000245380">
    <property type="component" value="Unassembled WGS sequence"/>
</dbReference>
<accession>A0A2U3D740</accession>
<organism evidence="1 2">
    <name type="scientific">Sulfoacidibacillus thermotolerans</name>
    <name type="common">Acidibacillus sulfuroxidans</name>
    <dbReference type="NCBI Taxonomy" id="1765684"/>
    <lineage>
        <taxon>Bacteria</taxon>
        <taxon>Bacillati</taxon>
        <taxon>Bacillota</taxon>
        <taxon>Bacilli</taxon>
        <taxon>Bacillales</taxon>
        <taxon>Alicyclobacillaceae</taxon>
        <taxon>Sulfoacidibacillus</taxon>
    </lineage>
</organism>
<proteinExistence type="predicted"/>
<keyword evidence="2" id="KW-1185">Reference proteome</keyword>
<comment type="caution">
    <text evidence="1">The sequence shown here is derived from an EMBL/GenBank/DDBJ whole genome shotgun (WGS) entry which is preliminary data.</text>
</comment>
<reference evidence="1 2" key="1">
    <citation type="submission" date="2016-11" db="EMBL/GenBank/DDBJ databases">
        <title>Comparative genomics of Acidibacillus ferroxidans species.</title>
        <authorList>
            <person name="Oliveira G."/>
            <person name="Nunes G."/>
            <person name="Oliveira R."/>
            <person name="Araujo F."/>
            <person name="Salim A."/>
            <person name="Scholte L."/>
            <person name="Morais D."/>
            <person name="Nancucheo I."/>
            <person name="Johnson D.B."/>
            <person name="Grail B."/>
            <person name="Bittencourt J."/>
            <person name="Valadares R."/>
        </authorList>
    </citation>
    <scope>NUCLEOTIDE SEQUENCE [LARGE SCALE GENOMIC DNA]</scope>
    <source>
        <strain evidence="1 2">Y002</strain>
    </source>
</reference>